<dbReference type="Pfam" id="PF00126">
    <property type="entry name" value="HTH_1"/>
    <property type="match status" value="1"/>
</dbReference>
<dbReference type="InterPro" id="IPR005119">
    <property type="entry name" value="LysR_subst-bd"/>
</dbReference>
<keyword evidence="7" id="KW-1185">Reference proteome</keyword>
<dbReference type="GO" id="GO:0003677">
    <property type="term" value="F:DNA binding"/>
    <property type="evidence" value="ECO:0007669"/>
    <property type="project" value="UniProtKB-KW"/>
</dbReference>
<evidence type="ECO:0000256" key="3">
    <source>
        <dbReference type="ARBA" id="ARBA00023125"/>
    </source>
</evidence>
<dbReference type="Pfam" id="PF03466">
    <property type="entry name" value="LysR_substrate"/>
    <property type="match status" value="1"/>
</dbReference>
<evidence type="ECO:0000313" key="7">
    <source>
        <dbReference type="Proteomes" id="UP001519292"/>
    </source>
</evidence>
<dbReference type="InterPro" id="IPR036388">
    <property type="entry name" value="WH-like_DNA-bd_sf"/>
</dbReference>
<dbReference type="RefSeq" id="WP_209685125.1">
    <property type="nucleotide sequence ID" value="NZ_JAGGLU010000001.1"/>
</dbReference>
<evidence type="ECO:0000259" key="5">
    <source>
        <dbReference type="PROSITE" id="PS50931"/>
    </source>
</evidence>
<evidence type="ECO:0000256" key="2">
    <source>
        <dbReference type="ARBA" id="ARBA00023015"/>
    </source>
</evidence>
<comment type="caution">
    <text evidence="6">The sequence shown here is derived from an EMBL/GenBank/DDBJ whole genome shotgun (WGS) entry which is preliminary data.</text>
</comment>
<comment type="similarity">
    <text evidence="1">Belongs to the LysR transcriptional regulatory family.</text>
</comment>
<dbReference type="Proteomes" id="UP001519292">
    <property type="component" value="Unassembled WGS sequence"/>
</dbReference>
<organism evidence="6 7">
    <name type="scientific">Lactobacillus colini</name>
    <dbReference type="NCBI Taxonomy" id="1819254"/>
    <lineage>
        <taxon>Bacteria</taxon>
        <taxon>Bacillati</taxon>
        <taxon>Bacillota</taxon>
        <taxon>Bacilli</taxon>
        <taxon>Lactobacillales</taxon>
        <taxon>Lactobacillaceae</taxon>
        <taxon>Lactobacillus</taxon>
    </lineage>
</organism>
<dbReference type="PRINTS" id="PR00039">
    <property type="entry name" value="HTHLYSR"/>
</dbReference>
<proteinExistence type="inferred from homology"/>
<accession>A0ABS4MB13</accession>
<keyword evidence="2" id="KW-0805">Transcription regulation</keyword>
<dbReference type="CDD" id="cd05466">
    <property type="entry name" value="PBP2_LTTR_substrate"/>
    <property type="match status" value="1"/>
</dbReference>
<keyword evidence="3 6" id="KW-0238">DNA-binding</keyword>
<dbReference type="PROSITE" id="PS50931">
    <property type="entry name" value="HTH_LYSR"/>
    <property type="match status" value="1"/>
</dbReference>
<reference evidence="6 7" key="1">
    <citation type="submission" date="2021-03" db="EMBL/GenBank/DDBJ databases">
        <title>Genomic Encyclopedia of Type Strains, Phase IV (KMG-IV): sequencing the most valuable type-strain genomes for metagenomic binning, comparative biology and taxonomic classification.</title>
        <authorList>
            <person name="Goeker M."/>
        </authorList>
    </citation>
    <scope>NUCLEOTIDE SEQUENCE [LARGE SCALE GENOMIC DNA]</scope>
    <source>
        <strain evidence="6 7">DSM 101872</strain>
    </source>
</reference>
<dbReference type="PANTHER" id="PTHR30126">
    <property type="entry name" value="HTH-TYPE TRANSCRIPTIONAL REGULATOR"/>
    <property type="match status" value="1"/>
</dbReference>
<evidence type="ECO:0000256" key="1">
    <source>
        <dbReference type="ARBA" id="ARBA00009437"/>
    </source>
</evidence>
<dbReference type="PANTHER" id="PTHR30126:SF40">
    <property type="entry name" value="HTH-TYPE TRANSCRIPTIONAL REGULATOR GLTR"/>
    <property type="match status" value="1"/>
</dbReference>
<dbReference type="InterPro" id="IPR036390">
    <property type="entry name" value="WH_DNA-bd_sf"/>
</dbReference>
<evidence type="ECO:0000313" key="6">
    <source>
        <dbReference type="EMBL" id="MBP2056868.1"/>
    </source>
</evidence>
<keyword evidence="4" id="KW-0804">Transcription</keyword>
<dbReference type="SUPFAM" id="SSF53850">
    <property type="entry name" value="Periplasmic binding protein-like II"/>
    <property type="match status" value="1"/>
</dbReference>
<name>A0ABS4MB13_9LACO</name>
<protein>
    <submittedName>
        <fullName evidence="6">DNA-binding transcriptional LysR family regulator</fullName>
    </submittedName>
</protein>
<feature type="domain" description="HTH lysR-type" evidence="5">
    <location>
        <begin position="1"/>
        <end position="58"/>
    </location>
</feature>
<dbReference type="SUPFAM" id="SSF46785">
    <property type="entry name" value="Winged helix' DNA-binding domain"/>
    <property type="match status" value="1"/>
</dbReference>
<dbReference type="Gene3D" id="1.10.10.10">
    <property type="entry name" value="Winged helix-like DNA-binding domain superfamily/Winged helix DNA-binding domain"/>
    <property type="match status" value="1"/>
</dbReference>
<evidence type="ECO:0000256" key="4">
    <source>
        <dbReference type="ARBA" id="ARBA00023163"/>
    </source>
</evidence>
<dbReference type="Gene3D" id="3.40.190.290">
    <property type="match status" value="1"/>
</dbReference>
<dbReference type="InterPro" id="IPR000847">
    <property type="entry name" value="LysR_HTH_N"/>
</dbReference>
<gene>
    <name evidence="6" type="ORF">J2Z60_000030</name>
</gene>
<dbReference type="EMBL" id="JAGGLU010000001">
    <property type="protein sequence ID" value="MBP2056868.1"/>
    <property type="molecule type" value="Genomic_DNA"/>
</dbReference>
<sequence length="302" mass="34112">MDIDKLKTFLTIVKYGSFRAAAEKLFLSPRAVSKQINQMESELGVKLFDRKNNRTDITSAGKSFAVTAQDIINTYNNAVTQLKLKENSTIQKLFVGISSPSQVTILQTTLVDFLEKNPQIQLEIKQESGQRLKSLVKNSILDYCITPSYDINDNPQTESLAKIDLYVGELYIGISKINPLSKQESISLSQIKDYKLLYYSPFGSSFLKQTFSAKFSGLLSANQMHPVSTLEQRNLMVALNQGIGLFPSVLKDENEIQNPMINFLPISDDCNKYYSSAIWYNPHNSNPVLKKLIQHIESIKKH</sequence>